<name>A0ABQ9G7F1_9NEOP</name>
<keyword evidence="2" id="KW-1185">Reference proteome</keyword>
<evidence type="ECO:0000313" key="2">
    <source>
        <dbReference type="Proteomes" id="UP001159363"/>
    </source>
</evidence>
<dbReference type="SUPFAM" id="SSF53098">
    <property type="entry name" value="Ribonuclease H-like"/>
    <property type="match status" value="1"/>
</dbReference>
<dbReference type="EMBL" id="JARBHB010000015">
    <property type="protein sequence ID" value="KAJ8868037.1"/>
    <property type="molecule type" value="Genomic_DNA"/>
</dbReference>
<accession>A0ABQ9G7F1</accession>
<dbReference type="InterPro" id="IPR012337">
    <property type="entry name" value="RNaseH-like_sf"/>
</dbReference>
<proteinExistence type="predicted"/>
<sequence>MLVAGTKVNSTECSRAVVDILLKYEVKYENVCSFDSDSATYMGKCAKMLKVLVSENLLHIQCWAHKLNLVHQHTKEETSLPPVSTRTVTSAAVEYFKQLEEEEITVLKCQSKFVVEHCKQTVDLLKILEGSSYPFAHKLHSKLSDLKTCFKLVSDRVFDYVLCSLANPSCLKASTAATGQKFFLKLSSLVGADPASCSLKMSEGCMTQGPEVDALDVETRVKTLPFLSSLSLHQMLEGRAVINASGGDVDVLAILLSLKNYFQEYSCCAVKCLWIPVANADSERAFSQYNNIMTVKHTALKADNIEIMLGMCFGAV</sequence>
<comment type="caution">
    <text evidence="1">The sequence shown here is derived from an EMBL/GenBank/DDBJ whole genome shotgun (WGS) entry which is preliminary data.</text>
</comment>
<evidence type="ECO:0000313" key="1">
    <source>
        <dbReference type="EMBL" id="KAJ8868037.1"/>
    </source>
</evidence>
<dbReference type="Proteomes" id="UP001159363">
    <property type="component" value="Chromosome 14"/>
</dbReference>
<reference evidence="1 2" key="1">
    <citation type="submission" date="2023-02" db="EMBL/GenBank/DDBJ databases">
        <title>LHISI_Scaffold_Assembly.</title>
        <authorList>
            <person name="Stuart O.P."/>
            <person name="Cleave R."/>
            <person name="Magrath M.J.L."/>
            <person name="Mikheyev A.S."/>
        </authorList>
    </citation>
    <scope>NUCLEOTIDE SEQUENCE [LARGE SCALE GENOMIC DNA]</scope>
    <source>
        <strain evidence="1">Daus_M_001</strain>
        <tissue evidence="1">Leg muscle</tissue>
    </source>
</reference>
<organism evidence="1 2">
    <name type="scientific">Dryococelus australis</name>
    <dbReference type="NCBI Taxonomy" id="614101"/>
    <lineage>
        <taxon>Eukaryota</taxon>
        <taxon>Metazoa</taxon>
        <taxon>Ecdysozoa</taxon>
        <taxon>Arthropoda</taxon>
        <taxon>Hexapoda</taxon>
        <taxon>Insecta</taxon>
        <taxon>Pterygota</taxon>
        <taxon>Neoptera</taxon>
        <taxon>Polyneoptera</taxon>
        <taxon>Phasmatodea</taxon>
        <taxon>Verophasmatodea</taxon>
        <taxon>Anareolatae</taxon>
        <taxon>Phasmatidae</taxon>
        <taxon>Eurycanthinae</taxon>
        <taxon>Dryococelus</taxon>
    </lineage>
</organism>
<gene>
    <name evidence="1" type="ORF">PR048_031846</name>
</gene>
<protein>
    <submittedName>
        <fullName evidence="1">Uncharacterized protein</fullName>
    </submittedName>
</protein>